<dbReference type="PANTHER" id="PTHR43386:SF1">
    <property type="entry name" value="D,D-DIPEPTIDE TRANSPORT SYSTEM PERMEASE PROTEIN DDPC-RELATED"/>
    <property type="match status" value="1"/>
</dbReference>
<feature type="transmembrane region" description="Helical" evidence="8">
    <location>
        <begin position="15"/>
        <end position="35"/>
    </location>
</feature>
<dbReference type="PROSITE" id="PS50928">
    <property type="entry name" value="ABC_TM1"/>
    <property type="match status" value="1"/>
</dbReference>
<dbReference type="InterPro" id="IPR025966">
    <property type="entry name" value="OppC_N"/>
</dbReference>
<organism evidence="10">
    <name type="scientific">hydrocarbon metagenome</name>
    <dbReference type="NCBI Taxonomy" id="938273"/>
    <lineage>
        <taxon>unclassified sequences</taxon>
        <taxon>metagenomes</taxon>
        <taxon>ecological metagenomes</taxon>
    </lineage>
</organism>
<comment type="caution">
    <text evidence="10">The sequence shown here is derived from an EMBL/GenBank/DDBJ whole genome shotgun (WGS) entry which is preliminary data.</text>
</comment>
<accession>A0A0W8F539</accession>
<keyword evidence="2" id="KW-0813">Transport</keyword>
<dbReference type="Pfam" id="PF12911">
    <property type="entry name" value="OppC_N"/>
    <property type="match status" value="1"/>
</dbReference>
<dbReference type="SUPFAM" id="SSF161098">
    <property type="entry name" value="MetI-like"/>
    <property type="match status" value="1"/>
</dbReference>
<keyword evidence="5 8" id="KW-1133">Transmembrane helix</keyword>
<dbReference type="InterPro" id="IPR035906">
    <property type="entry name" value="MetI-like_sf"/>
</dbReference>
<dbReference type="EMBL" id="LNQE01001517">
    <property type="protein sequence ID" value="KUG15993.1"/>
    <property type="molecule type" value="Genomic_DNA"/>
</dbReference>
<evidence type="ECO:0000313" key="10">
    <source>
        <dbReference type="EMBL" id="KUG15993.1"/>
    </source>
</evidence>
<keyword evidence="4 8" id="KW-0812">Transmembrane</keyword>
<evidence type="ECO:0000256" key="8">
    <source>
        <dbReference type="SAM" id="Phobius"/>
    </source>
</evidence>
<evidence type="ECO:0000256" key="5">
    <source>
        <dbReference type="ARBA" id="ARBA00022989"/>
    </source>
</evidence>
<feature type="transmembrane region" description="Helical" evidence="8">
    <location>
        <begin position="113"/>
        <end position="133"/>
    </location>
</feature>
<dbReference type="AlphaFoldDB" id="A0A0W8F539"/>
<evidence type="ECO:0000256" key="3">
    <source>
        <dbReference type="ARBA" id="ARBA00022475"/>
    </source>
</evidence>
<reference evidence="10" key="1">
    <citation type="journal article" date="2015" name="Proc. Natl. Acad. Sci. U.S.A.">
        <title>Networks of energetic and metabolic interactions define dynamics in microbial communities.</title>
        <authorList>
            <person name="Embree M."/>
            <person name="Liu J.K."/>
            <person name="Al-Bassam M.M."/>
            <person name="Zengler K."/>
        </authorList>
    </citation>
    <scope>NUCLEOTIDE SEQUENCE</scope>
</reference>
<feature type="transmembrane region" description="Helical" evidence="8">
    <location>
        <begin position="244"/>
        <end position="267"/>
    </location>
</feature>
<gene>
    <name evidence="10" type="ORF">ASZ90_014324</name>
</gene>
<dbReference type="GO" id="GO:0005886">
    <property type="term" value="C:plasma membrane"/>
    <property type="evidence" value="ECO:0007669"/>
    <property type="project" value="UniProtKB-SubCell"/>
</dbReference>
<evidence type="ECO:0000259" key="9">
    <source>
        <dbReference type="PROSITE" id="PS50928"/>
    </source>
</evidence>
<dbReference type="Pfam" id="PF00528">
    <property type="entry name" value="BPD_transp_1"/>
    <property type="match status" value="1"/>
</dbReference>
<dbReference type="InterPro" id="IPR050366">
    <property type="entry name" value="BP-dependent_transpt_permease"/>
</dbReference>
<name>A0A0W8F539_9ZZZZ</name>
<evidence type="ECO:0000256" key="7">
    <source>
        <dbReference type="SAM" id="MobiDB-lite"/>
    </source>
</evidence>
<dbReference type="Gene3D" id="1.10.3720.10">
    <property type="entry name" value="MetI-like"/>
    <property type="match status" value="1"/>
</dbReference>
<feature type="transmembrane region" description="Helical" evidence="8">
    <location>
        <begin position="206"/>
        <end position="224"/>
    </location>
</feature>
<dbReference type="PANTHER" id="PTHR43386">
    <property type="entry name" value="OLIGOPEPTIDE TRANSPORT SYSTEM PERMEASE PROTEIN APPC"/>
    <property type="match status" value="1"/>
</dbReference>
<dbReference type="GO" id="GO:0055085">
    <property type="term" value="P:transmembrane transport"/>
    <property type="evidence" value="ECO:0007669"/>
    <property type="project" value="InterPro"/>
</dbReference>
<feature type="domain" description="ABC transmembrane type-1" evidence="9">
    <location>
        <begin position="78"/>
        <end position="264"/>
    </location>
</feature>
<keyword evidence="3" id="KW-1003">Cell membrane</keyword>
<dbReference type="CDD" id="cd06261">
    <property type="entry name" value="TM_PBP2"/>
    <property type="match status" value="1"/>
</dbReference>
<dbReference type="InterPro" id="IPR000515">
    <property type="entry name" value="MetI-like"/>
</dbReference>
<keyword evidence="6 8" id="KW-0472">Membrane</keyword>
<feature type="transmembrane region" description="Helical" evidence="8">
    <location>
        <begin position="78"/>
        <end position="106"/>
    </location>
</feature>
<evidence type="ECO:0000256" key="6">
    <source>
        <dbReference type="ARBA" id="ARBA00023136"/>
    </source>
</evidence>
<feature type="transmembrane region" description="Helical" evidence="8">
    <location>
        <begin position="139"/>
        <end position="156"/>
    </location>
</feature>
<feature type="region of interest" description="Disordered" evidence="7">
    <location>
        <begin position="299"/>
        <end position="320"/>
    </location>
</feature>
<sequence>MHIDLGHEIRHDRMALLGILVLAAILLMAIFAPLLSPYSPTEYTGRIFSSPSNDHLLGTDSMGQDIWTRLLFGARTSLLVAASVALLASSLSVLIGASSALVGGLYERFWMRIVDVMISLPTIIVMILIAAYFRPNLPLLILLISAFSWPGGARIVRSQVLTLKERMHIYAARTFGADQRHILKNHIVPDISPIIASMMIQDARRAVFMEAGLAFLGVSDPLIISWGKMMHQALAFTYLDVWKWWLLPTGIFLSLTLVSLSFLGVSLEAAMDPRLCRHEHEHGHEHVHENWNDDVNEREYGNEREENENGEVGSLEAGGC</sequence>
<proteinExistence type="predicted"/>
<evidence type="ECO:0000256" key="4">
    <source>
        <dbReference type="ARBA" id="ARBA00022692"/>
    </source>
</evidence>
<protein>
    <submittedName>
        <fullName evidence="10">Oligopeptide transport system permease protein oppc</fullName>
    </submittedName>
</protein>
<comment type="subcellular location">
    <subcellularLocation>
        <location evidence="1">Cell membrane</location>
        <topology evidence="1">Multi-pass membrane protein</topology>
    </subcellularLocation>
</comment>
<evidence type="ECO:0000256" key="2">
    <source>
        <dbReference type="ARBA" id="ARBA00022448"/>
    </source>
</evidence>
<evidence type="ECO:0000256" key="1">
    <source>
        <dbReference type="ARBA" id="ARBA00004651"/>
    </source>
</evidence>